<organism evidence="2 3">
    <name type="scientific">Roseibium aggregatum</name>
    <dbReference type="NCBI Taxonomy" id="187304"/>
    <lineage>
        <taxon>Bacteria</taxon>
        <taxon>Pseudomonadati</taxon>
        <taxon>Pseudomonadota</taxon>
        <taxon>Alphaproteobacteria</taxon>
        <taxon>Hyphomicrobiales</taxon>
        <taxon>Stappiaceae</taxon>
        <taxon>Roseibium</taxon>
    </lineage>
</organism>
<evidence type="ECO:0000313" key="3">
    <source>
        <dbReference type="Proteomes" id="UP000048926"/>
    </source>
</evidence>
<evidence type="ECO:0000313" key="2">
    <source>
        <dbReference type="EMBL" id="CTQ47359.1"/>
    </source>
</evidence>
<dbReference type="EMBL" id="CXST01000006">
    <property type="protein sequence ID" value="CTQ47359.1"/>
    <property type="molecule type" value="Genomic_DNA"/>
</dbReference>
<keyword evidence="3" id="KW-1185">Reference proteome</keyword>
<dbReference type="AlphaFoldDB" id="A0A0M6YD66"/>
<dbReference type="Pfam" id="PF01909">
    <property type="entry name" value="NTP_transf_2"/>
    <property type="match status" value="1"/>
</dbReference>
<dbReference type="RefSeq" id="WP_055661398.1">
    <property type="nucleotide sequence ID" value="NZ_CXST01000006.1"/>
</dbReference>
<gene>
    <name evidence="2" type="ORF">LAL4801_05821</name>
</gene>
<dbReference type="GO" id="GO:0016779">
    <property type="term" value="F:nucleotidyltransferase activity"/>
    <property type="evidence" value="ECO:0007669"/>
    <property type="project" value="InterPro"/>
</dbReference>
<dbReference type="Proteomes" id="UP000048926">
    <property type="component" value="Unassembled WGS sequence"/>
</dbReference>
<dbReference type="InterPro" id="IPR002934">
    <property type="entry name" value="Polymerase_NTP_transf_dom"/>
</dbReference>
<sequence>MKRPIWHHLAYPSKNSWHRFGSEGALLRAVLEKLASSFDLDEVHLCGSRARRDHRPDSDFDMVMVWPYPEDWDKDPYAEPLRALKEICPPVEIVPCPSPLVIPGDSHREWFIEQMIVPGRKIYDREDGILVPDRLDDWLSDPELVKSFRDLVSAHDGVELTWLEDIDGWKSGIGSVFPKAKTFGDVAREIDNMSEQDLTSLADVLRPEMENLRQQIWQAGHREFVSRYSRDRLAEIRFEIETSPSW</sequence>
<feature type="domain" description="Polymerase nucleotidyl transferase" evidence="1">
    <location>
        <begin position="28"/>
        <end position="80"/>
    </location>
</feature>
<protein>
    <recommendedName>
        <fullName evidence="1">Polymerase nucleotidyl transferase domain-containing protein</fullName>
    </recommendedName>
</protein>
<accession>A0A0M6YD66</accession>
<dbReference type="InterPro" id="IPR043519">
    <property type="entry name" value="NT_sf"/>
</dbReference>
<name>A0A0M6YD66_9HYPH</name>
<dbReference type="CDD" id="cd05403">
    <property type="entry name" value="NT_KNTase_like"/>
    <property type="match status" value="1"/>
</dbReference>
<proteinExistence type="predicted"/>
<evidence type="ECO:0000259" key="1">
    <source>
        <dbReference type="Pfam" id="PF01909"/>
    </source>
</evidence>
<dbReference type="Gene3D" id="3.30.460.10">
    <property type="entry name" value="Beta Polymerase, domain 2"/>
    <property type="match status" value="1"/>
</dbReference>
<reference evidence="3" key="1">
    <citation type="submission" date="2015-07" db="EMBL/GenBank/DDBJ databases">
        <authorList>
            <person name="Rodrigo-Torres Lidia"/>
            <person name="Arahal R.David."/>
        </authorList>
    </citation>
    <scope>NUCLEOTIDE SEQUENCE [LARGE SCALE GENOMIC DNA]</scope>
    <source>
        <strain evidence="3">CECT 4801</strain>
    </source>
</reference>
<dbReference type="OrthoDB" id="559450at2"/>
<dbReference type="SUPFAM" id="SSF81301">
    <property type="entry name" value="Nucleotidyltransferase"/>
    <property type="match status" value="1"/>
</dbReference>